<evidence type="ECO:0000313" key="3">
    <source>
        <dbReference type="Proteomes" id="UP000295136"/>
    </source>
</evidence>
<protein>
    <submittedName>
        <fullName evidence="2">Transposase</fullName>
    </submittedName>
</protein>
<name>A0A4V2Z8R5_9ACTN</name>
<dbReference type="InterPro" id="IPR001584">
    <property type="entry name" value="Integrase_cat-core"/>
</dbReference>
<dbReference type="PANTHER" id="PTHR46889">
    <property type="entry name" value="TRANSPOSASE INSF FOR INSERTION SEQUENCE IS3B-RELATED"/>
    <property type="match status" value="1"/>
</dbReference>
<proteinExistence type="predicted"/>
<evidence type="ECO:0000313" key="2">
    <source>
        <dbReference type="EMBL" id="TDE41386.1"/>
    </source>
</evidence>
<dbReference type="Pfam" id="PF00665">
    <property type="entry name" value="rve"/>
    <property type="match status" value="1"/>
</dbReference>
<feature type="domain" description="Integrase catalytic" evidence="1">
    <location>
        <begin position="20"/>
        <end position="81"/>
    </location>
</feature>
<dbReference type="GO" id="GO:0015074">
    <property type="term" value="P:DNA integration"/>
    <property type="evidence" value="ECO:0007669"/>
    <property type="project" value="InterPro"/>
</dbReference>
<sequence length="83" mass="9419">MRRPPPIMWVCGTHMIGGGRTWEGFDYLATVIHCHSKMVVGRAMADHYRTSLVCDAIDTAAGKMEMQQGCVFRSDRGWNYTHD</sequence>
<accession>A0A4V2Z8R5</accession>
<organism evidence="2 3">
    <name type="scientific">Nonomuraea mesophila</name>
    <dbReference type="NCBI Taxonomy" id="2530382"/>
    <lineage>
        <taxon>Bacteria</taxon>
        <taxon>Bacillati</taxon>
        <taxon>Actinomycetota</taxon>
        <taxon>Actinomycetes</taxon>
        <taxon>Streptosporangiales</taxon>
        <taxon>Streptosporangiaceae</taxon>
        <taxon>Nonomuraea</taxon>
    </lineage>
</organism>
<dbReference type="SUPFAM" id="SSF53098">
    <property type="entry name" value="Ribonuclease H-like"/>
    <property type="match status" value="1"/>
</dbReference>
<dbReference type="PANTHER" id="PTHR46889:SF4">
    <property type="entry name" value="TRANSPOSASE INSO FOR INSERTION SEQUENCE ELEMENT IS911B-RELATED"/>
    <property type="match status" value="1"/>
</dbReference>
<dbReference type="InterPro" id="IPR050900">
    <property type="entry name" value="Transposase_IS3/IS150/IS904"/>
</dbReference>
<keyword evidence="3" id="KW-1185">Reference proteome</keyword>
<dbReference type="Proteomes" id="UP000295136">
    <property type="component" value="Unassembled WGS sequence"/>
</dbReference>
<dbReference type="EMBL" id="SMLD01000099">
    <property type="protein sequence ID" value="TDE41386.1"/>
    <property type="molecule type" value="Genomic_DNA"/>
</dbReference>
<evidence type="ECO:0000259" key="1">
    <source>
        <dbReference type="Pfam" id="PF00665"/>
    </source>
</evidence>
<reference evidence="2 3" key="1">
    <citation type="submission" date="2019-03" db="EMBL/GenBank/DDBJ databases">
        <title>Draft genome sequences of novel Actinobacteria.</title>
        <authorList>
            <person name="Sahin N."/>
            <person name="Ay H."/>
            <person name="Saygin H."/>
        </authorList>
    </citation>
    <scope>NUCLEOTIDE SEQUENCE [LARGE SCALE GENOMIC DNA]</scope>
    <source>
        <strain evidence="2 3">6K102</strain>
    </source>
</reference>
<dbReference type="AlphaFoldDB" id="A0A4V2Z8R5"/>
<comment type="caution">
    <text evidence="2">The sequence shown here is derived from an EMBL/GenBank/DDBJ whole genome shotgun (WGS) entry which is preliminary data.</text>
</comment>
<gene>
    <name evidence="2" type="ORF">E1295_30355</name>
</gene>
<dbReference type="InterPro" id="IPR012337">
    <property type="entry name" value="RNaseH-like_sf"/>
</dbReference>